<evidence type="ECO:0000313" key="7">
    <source>
        <dbReference type="Proteomes" id="UP000292702"/>
    </source>
</evidence>
<dbReference type="Pfam" id="PF01753">
    <property type="entry name" value="zf-MYND"/>
    <property type="match status" value="1"/>
</dbReference>
<reference evidence="6 7" key="1">
    <citation type="submission" date="2018-11" db="EMBL/GenBank/DDBJ databases">
        <title>Genome assembly of Steccherinum ochraceum LE-BIN_3174, the white-rot fungus of the Steccherinaceae family (The Residual Polyporoid clade, Polyporales, Basidiomycota).</title>
        <authorList>
            <person name="Fedorova T.V."/>
            <person name="Glazunova O.A."/>
            <person name="Landesman E.O."/>
            <person name="Moiseenko K.V."/>
            <person name="Psurtseva N.V."/>
            <person name="Savinova O.S."/>
            <person name="Shakhova N.V."/>
            <person name="Tyazhelova T.V."/>
            <person name="Vasina D.V."/>
        </authorList>
    </citation>
    <scope>NUCLEOTIDE SEQUENCE [LARGE SCALE GENOMIC DNA]</scope>
    <source>
        <strain evidence="6 7">LE-BIN_3174</strain>
    </source>
</reference>
<protein>
    <recommendedName>
        <fullName evidence="5">MYND-type domain-containing protein</fullName>
    </recommendedName>
</protein>
<feature type="domain" description="MYND-type" evidence="5">
    <location>
        <begin position="331"/>
        <end position="373"/>
    </location>
</feature>
<proteinExistence type="predicted"/>
<dbReference type="Proteomes" id="UP000292702">
    <property type="component" value="Unassembled WGS sequence"/>
</dbReference>
<evidence type="ECO:0000313" key="6">
    <source>
        <dbReference type="EMBL" id="TCD63311.1"/>
    </source>
</evidence>
<keyword evidence="7" id="KW-1185">Reference proteome</keyword>
<accession>A0A4R0R6W8</accession>
<evidence type="ECO:0000256" key="4">
    <source>
        <dbReference type="PROSITE-ProRule" id="PRU00134"/>
    </source>
</evidence>
<evidence type="ECO:0000256" key="3">
    <source>
        <dbReference type="ARBA" id="ARBA00022833"/>
    </source>
</evidence>
<dbReference type="InterPro" id="IPR002893">
    <property type="entry name" value="Znf_MYND"/>
</dbReference>
<dbReference type="PROSITE" id="PS01360">
    <property type="entry name" value="ZF_MYND_1"/>
    <property type="match status" value="1"/>
</dbReference>
<keyword evidence="3" id="KW-0862">Zinc</keyword>
<evidence type="ECO:0000256" key="2">
    <source>
        <dbReference type="ARBA" id="ARBA00022771"/>
    </source>
</evidence>
<dbReference type="PROSITE" id="PS50865">
    <property type="entry name" value="ZF_MYND_2"/>
    <property type="match status" value="1"/>
</dbReference>
<evidence type="ECO:0000256" key="1">
    <source>
        <dbReference type="ARBA" id="ARBA00022723"/>
    </source>
</evidence>
<dbReference type="EMBL" id="RWJN01000308">
    <property type="protein sequence ID" value="TCD63311.1"/>
    <property type="molecule type" value="Genomic_DNA"/>
</dbReference>
<dbReference type="STRING" id="92696.A0A4R0R6W8"/>
<gene>
    <name evidence="6" type="ORF">EIP91_005692</name>
</gene>
<dbReference type="AlphaFoldDB" id="A0A4R0R6W8"/>
<sequence>MYYHATSIGQGGPGEPEEDARYRSLLLMRGGTLPPFPTLAVVREQIPILKQLFDEYQAKQHMPGPDGLPQPFVMLTKLQSLFLFSMVAVTNDIPKDVLDAVMAALKITVLLTEYDDLKPLLKMSGFCGALMDDVAIQRLGTIAKSRKVAIYLRDDASFTAEALHVLLQMIEQHKKDMISRRSPFVNAPWRDDVSLYAQLADVQVFDNKLNEDTQFLLEQLLAWAQNRNALDFERTKELRKDVVLSARIHLSLVCSQLEGPENAAKAKQHTKWVVDQFRPRRFMRDSLAGYVLRGDLPEHPVAVALGPEWFANAPSWRPPVHTAMPSGAGACEHCGKTTQKGESKLLKCARCQGVVYCSKDCQKAAWKQHKPTCKAA</sequence>
<evidence type="ECO:0000259" key="5">
    <source>
        <dbReference type="PROSITE" id="PS50865"/>
    </source>
</evidence>
<keyword evidence="1" id="KW-0479">Metal-binding</keyword>
<dbReference type="OrthoDB" id="432970at2759"/>
<keyword evidence="2 4" id="KW-0863">Zinc-finger</keyword>
<name>A0A4R0R6W8_9APHY</name>
<dbReference type="SUPFAM" id="SSF144232">
    <property type="entry name" value="HIT/MYND zinc finger-like"/>
    <property type="match status" value="1"/>
</dbReference>
<dbReference type="Gene3D" id="6.10.140.2220">
    <property type="match status" value="1"/>
</dbReference>
<comment type="caution">
    <text evidence="6">The sequence shown here is derived from an EMBL/GenBank/DDBJ whole genome shotgun (WGS) entry which is preliminary data.</text>
</comment>
<organism evidence="6 7">
    <name type="scientific">Steccherinum ochraceum</name>
    <dbReference type="NCBI Taxonomy" id="92696"/>
    <lineage>
        <taxon>Eukaryota</taxon>
        <taxon>Fungi</taxon>
        <taxon>Dikarya</taxon>
        <taxon>Basidiomycota</taxon>
        <taxon>Agaricomycotina</taxon>
        <taxon>Agaricomycetes</taxon>
        <taxon>Polyporales</taxon>
        <taxon>Steccherinaceae</taxon>
        <taxon>Steccherinum</taxon>
    </lineage>
</organism>
<dbReference type="GO" id="GO:0008270">
    <property type="term" value="F:zinc ion binding"/>
    <property type="evidence" value="ECO:0007669"/>
    <property type="project" value="UniProtKB-KW"/>
</dbReference>